<feature type="transmembrane region" description="Helical" evidence="1">
    <location>
        <begin position="154"/>
        <end position="176"/>
    </location>
</feature>
<reference evidence="2 3" key="1">
    <citation type="submission" date="2024-09" db="EMBL/GenBank/DDBJ databases">
        <authorList>
            <person name="Sun Q."/>
            <person name="Mori K."/>
        </authorList>
    </citation>
    <scope>NUCLEOTIDE SEQUENCE [LARGE SCALE GENOMIC DNA]</scope>
    <source>
        <strain evidence="2 3">CECT 7955</strain>
    </source>
</reference>
<accession>A0ABV5GQM2</accession>
<feature type="transmembrane region" description="Helical" evidence="1">
    <location>
        <begin position="7"/>
        <end position="24"/>
    </location>
</feature>
<feature type="transmembrane region" description="Helical" evidence="1">
    <location>
        <begin position="71"/>
        <end position="98"/>
    </location>
</feature>
<evidence type="ECO:0000256" key="1">
    <source>
        <dbReference type="SAM" id="Phobius"/>
    </source>
</evidence>
<organism evidence="2 3">
    <name type="scientific">Flavobacterium jumunjinense</name>
    <dbReference type="NCBI Taxonomy" id="998845"/>
    <lineage>
        <taxon>Bacteria</taxon>
        <taxon>Pseudomonadati</taxon>
        <taxon>Bacteroidota</taxon>
        <taxon>Flavobacteriia</taxon>
        <taxon>Flavobacteriales</taxon>
        <taxon>Flavobacteriaceae</taxon>
        <taxon>Flavobacterium</taxon>
    </lineage>
</organism>
<sequence>MKKSHAFIIIVIISILLSSIYGIIHDQITFTISEEYYTKFKFIQFGLNNWNIGQDIGTISSPELKLYNPRLGVTIVGVIATWWVGLLTGLLLGSVGLIHENGKKMLFITLKAILITTGIALVIGLMGLLFGKLFLTTSTPNWYFPNKLIHKDRFIMVGSMHNFSYIGGLIGLIISIRFSFKQKGKLEINT</sequence>
<feature type="transmembrane region" description="Helical" evidence="1">
    <location>
        <begin position="110"/>
        <end position="134"/>
    </location>
</feature>
<dbReference type="Proteomes" id="UP001589607">
    <property type="component" value="Unassembled WGS sequence"/>
</dbReference>
<gene>
    <name evidence="2" type="ORF">ACFFVF_14135</name>
</gene>
<keyword evidence="1" id="KW-1133">Transmembrane helix</keyword>
<protein>
    <recommendedName>
        <fullName evidence="4">Signal peptide-containing protein</fullName>
    </recommendedName>
</protein>
<evidence type="ECO:0000313" key="2">
    <source>
        <dbReference type="EMBL" id="MFB9097657.1"/>
    </source>
</evidence>
<evidence type="ECO:0008006" key="4">
    <source>
        <dbReference type="Google" id="ProtNLM"/>
    </source>
</evidence>
<dbReference type="EMBL" id="JBHMEY010000060">
    <property type="protein sequence ID" value="MFB9097657.1"/>
    <property type="molecule type" value="Genomic_DNA"/>
</dbReference>
<comment type="caution">
    <text evidence="2">The sequence shown here is derived from an EMBL/GenBank/DDBJ whole genome shotgun (WGS) entry which is preliminary data.</text>
</comment>
<name>A0ABV5GQM2_9FLAO</name>
<proteinExistence type="predicted"/>
<dbReference type="RefSeq" id="WP_236455256.1">
    <property type="nucleotide sequence ID" value="NZ_CBCSGE010000004.1"/>
</dbReference>
<keyword evidence="1" id="KW-0472">Membrane</keyword>
<evidence type="ECO:0000313" key="3">
    <source>
        <dbReference type="Proteomes" id="UP001589607"/>
    </source>
</evidence>
<keyword evidence="3" id="KW-1185">Reference proteome</keyword>
<keyword evidence="1" id="KW-0812">Transmembrane</keyword>